<dbReference type="GO" id="GO:0016491">
    <property type="term" value="F:oxidoreductase activity"/>
    <property type="evidence" value="ECO:0007669"/>
    <property type="project" value="InterPro"/>
</dbReference>
<dbReference type="SUPFAM" id="SSF51971">
    <property type="entry name" value="Nucleotide-binding domain"/>
    <property type="match status" value="1"/>
</dbReference>
<dbReference type="InterPro" id="IPR009051">
    <property type="entry name" value="Helical_ferredxn"/>
</dbReference>
<dbReference type="InterPro" id="IPR050353">
    <property type="entry name" value="PyrK_electron_transfer"/>
</dbReference>
<feature type="domain" description="FAD-binding FR-type" evidence="1">
    <location>
        <begin position="846"/>
        <end position="954"/>
    </location>
</feature>
<proteinExistence type="predicted"/>
<dbReference type="SUPFAM" id="SSF63380">
    <property type="entry name" value="Riboflavin synthase domain-like"/>
    <property type="match status" value="1"/>
</dbReference>
<name>A0A251X5I2_9GAMM</name>
<dbReference type="Gene3D" id="2.40.30.10">
    <property type="entry name" value="Translation factors"/>
    <property type="match status" value="1"/>
</dbReference>
<dbReference type="Gene3D" id="1.10.1060.10">
    <property type="entry name" value="Alpha-helical ferredoxin"/>
    <property type="match status" value="1"/>
</dbReference>
<dbReference type="EMBL" id="MSLT01000023">
    <property type="protein sequence ID" value="OUD12459.1"/>
    <property type="molecule type" value="Genomic_DNA"/>
</dbReference>
<dbReference type="RefSeq" id="WP_217884475.1">
    <property type="nucleotide sequence ID" value="NZ_MSLT01000023.1"/>
</dbReference>
<evidence type="ECO:0000313" key="3">
    <source>
        <dbReference type="Proteomes" id="UP000194798"/>
    </source>
</evidence>
<dbReference type="InterPro" id="IPR017938">
    <property type="entry name" value="Riboflavin_synthase-like_b-brl"/>
</dbReference>
<dbReference type="CDD" id="cd06192">
    <property type="entry name" value="DHOD_e_trans_like"/>
    <property type="match status" value="1"/>
</dbReference>
<organism evidence="2 3">
    <name type="scientific">Thioflexithrix psekupsensis</name>
    <dbReference type="NCBI Taxonomy" id="1570016"/>
    <lineage>
        <taxon>Bacteria</taxon>
        <taxon>Pseudomonadati</taxon>
        <taxon>Pseudomonadota</taxon>
        <taxon>Gammaproteobacteria</taxon>
        <taxon>Thiotrichales</taxon>
        <taxon>Thioflexithrix</taxon>
    </lineage>
</organism>
<sequence>MSDPTSIPVFQRHPLSHWYQADVLAQLDQDFLQQLAQQRPDLAEQTHCMRQSSAAFSAIEISQWLLDCAPYLEQFIAQFFGIASELQKQQHHITEQQPIAAFKKTFVLRRARRRLHQKNELIDFNTLNQWLNQELAQSAWAELAVNDRELAVACLSQHYLTQAETHAHSIEQLTQWCIHGLKTPEAQQQVQDWASFHLPQAVDPHARIATDTVIHHQVPCRITPASHIRQRQGFALTDPRASLRQVLEQIHYCVYCHSHDGDYCAKGFPATKEQKEQNDTADFKRDVSGNLLTGCPLEEKISEMHCLKRDGYPIAALAVVMIDNPMCAATGHRICNDCMKACIYQKQDPVNIPQIETRVLTDVLALPFGVEIYDLLMRWNPLRSAQPYPKPYHGIKVLIAGQGPAGFTLAHSLLMEGFAVVGVDGLKIEPLPSHYLQQPIRDYQTLVEPLDQRLMAGFGGVAEYGITVRWDKNFLRLIYLALSRRPYYQVFGSVRFGGTVTLESAWALGFDHVAIAVGAGLPQVLPVPNSMAIGMRQANDFLMALQLTGAAKMDSLANLQVRLPAMVIGGGLTAIDTATEVQAYYLVQIEKLLTRYEQLVARYGKDKVESELDPASLAILQEQLHHAHEYRTEQTQAKLQQRPVNVQKLLHAWGGVTVAYRRRLEESPAYARNHEEVAKALEEGIFYLEQVDIESVLLDEFKHVNGVIFKSTIDSQLPKTFKYPARAILVATGAKMNVAYAFEHRDQLQRCDTFQYQTYANQQGELRPVPIADHCKSPDFGAFTSYQHQDRRVSFLGDTHPVFHGSVVKAIASGLRTAPQITRLFADRVQQQGDKKEYQSFREKLQNEFTARIIKVERQTPNVVELTVRAPAAVRPFRTGQFFRVQNFEQFAPMVNHHRLHTEAIAMIPAAIQPEKGELSLIAIEKGASSRLLAQLPVGMPLSLMGPTGARIPLPDTPETILVIGGRLAAAQMRVIGKELRKAGHRILYVAQFDRADELFRREELEAAANSILWVTTQSPTIPPQRETDFSLQGQWDTALEKYNAGELGQIPVPLSEIDRVWVLGAGVWLAQVEKVRRERLSHLLTRQPPFFGSVYSPMQCMLKGICAQCLQWQRDPNTGERTKAVFACSWQMQAMDHVDVDNLTQRLQQNRLQEVISDQWLTFLLEQAKDL</sequence>
<dbReference type="Proteomes" id="UP000194798">
    <property type="component" value="Unassembled WGS sequence"/>
</dbReference>
<dbReference type="PROSITE" id="PS51384">
    <property type="entry name" value="FAD_FR"/>
    <property type="match status" value="1"/>
</dbReference>
<comment type="caution">
    <text evidence="2">The sequence shown here is derived from an EMBL/GenBank/DDBJ whole genome shotgun (WGS) entry which is preliminary data.</text>
</comment>
<reference evidence="2 3" key="1">
    <citation type="submission" date="2016-12" db="EMBL/GenBank/DDBJ databases">
        <title>Thioflexothrix psekupsii D3 genome sequencing and assembly.</title>
        <authorList>
            <person name="Fomenkov A."/>
            <person name="Vincze T."/>
            <person name="Grabovich M."/>
            <person name="Anton B.P."/>
            <person name="Dubinina G."/>
            <person name="Orlova M."/>
            <person name="Belousova E."/>
            <person name="Roberts R.J."/>
        </authorList>
    </citation>
    <scope>NUCLEOTIDE SEQUENCE [LARGE SCALE GENOMIC DNA]</scope>
    <source>
        <strain evidence="2">D3</strain>
    </source>
</reference>
<evidence type="ECO:0000259" key="1">
    <source>
        <dbReference type="PROSITE" id="PS51384"/>
    </source>
</evidence>
<keyword evidence="3" id="KW-1185">Reference proteome</keyword>
<dbReference type="InterPro" id="IPR036188">
    <property type="entry name" value="FAD/NAD-bd_sf"/>
</dbReference>
<dbReference type="PANTHER" id="PTHR43513">
    <property type="entry name" value="DIHYDROOROTATE DEHYDROGENASE B (NAD(+)), ELECTRON TRANSFER SUBUNIT"/>
    <property type="match status" value="1"/>
</dbReference>
<dbReference type="InterPro" id="IPR017927">
    <property type="entry name" value="FAD-bd_FR_type"/>
</dbReference>
<evidence type="ECO:0000313" key="2">
    <source>
        <dbReference type="EMBL" id="OUD12459.1"/>
    </source>
</evidence>
<dbReference type="Gene3D" id="3.50.50.60">
    <property type="entry name" value="FAD/NAD(P)-binding domain"/>
    <property type="match status" value="2"/>
</dbReference>
<protein>
    <submittedName>
        <fullName evidence="2">Pyridine nucleotide-disulfide oxidoreductase</fullName>
    </submittedName>
</protein>
<gene>
    <name evidence="2" type="ORF">TPSD3_15240</name>
</gene>
<dbReference type="AlphaFoldDB" id="A0A251X5I2"/>
<accession>A0A251X5I2</accession>
<dbReference type="GO" id="GO:0051536">
    <property type="term" value="F:iron-sulfur cluster binding"/>
    <property type="evidence" value="ECO:0007669"/>
    <property type="project" value="InterPro"/>
</dbReference>
<dbReference type="PANTHER" id="PTHR43513:SF3">
    <property type="entry name" value="DIHYDROOROTATE DEHYDROGENASE B (NAD(+)), ELECTRON TRANSFER SUBUNIT-RELATED"/>
    <property type="match status" value="1"/>
</dbReference>